<dbReference type="PANTHER" id="PTHR24104:SF50">
    <property type="entry name" value="SMP-30_GLUCONOLACTONASE_LRE-LIKE REGION DOMAIN-CONTAINING PROTEIN"/>
    <property type="match status" value="1"/>
</dbReference>
<dbReference type="PANTHER" id="PTHR24104">
    <property type="entry name" value="E3 UBIQUITIN-PROTEIN LIGASE NHLRC1-RELATED"/>
    <property type="match status" value="1"/>
</dbReference>
<reference evidence="2" key="1">
    <citation type="submission" date="2022-01" db="EMBL/GenBank/DDBJ databases">
        <authorList>
            <person name="Braso-Vives M."/>
        </authorList>
    </citation>
    <scope>NUCLEOTIDE SEQUENCE</scope>
</reference>
<dbReference type="AlphaFoldDB" id="A0A8K0EVV4"/>
<feature type="region of interest" description="Disordered" evidence="1">
    <location>
        <begin position="56"/>
        <end position="110"/>
    </location>
</feature>
<dbReference type="GO" id="GO:0043161">
    <property type="term" value="P:proteasome-mediated ubiquitin-dependent protein catabolic process"/>
    <property type="evidence" value="ECO:0007669"/>
    <property type="project" value="TreeGrafter"/>
</dbReference>
<gene>
    <name evidence="2" type="primary">TRIM2</name>
    <name evidence="2" type="ORF">BLAG_LOCUS21110</name>
</gene>
<dbReference type="Proteomes" id="UP000838412">
    <property type="component" value="Chromosome 6"/>
</dbReference>
<feature type="compositionally biased region" description="Polar residues" evidence="1">
    <location>
        <begin position="56"/>
        <end position="74"/>
    </location>
</feature>
<sequence length="467" mass="51702">MDDKHVRNSLNPDFNQTGERSQFNTITKGGNSKSDTRHNDDSDEIIEPYAVVYNTETNPKQLSGSSEGARSNTGARHLRDSKNATFTNPMYGADNHEQATDGNRSDATDDVHRLRNPTDALRPNPMYGRVPMQVAVGKTTQQAEENTTTAGGKQGYQTTELSSIQASGDWSISTVTDPTGTTTAGITSNKATTTLQADSEEVTIPFDGPDSEGDYIRPYALAVSSSDEIFVTETTKKQILVYNMKGAFLRKFDTTKVPWDVSIDNAGHLWVVAEASVHKYNRNGMVLVNFDLPKTDTGFYIAIALDTLSDNIIVTEMRSEEPKLWEQIDHKGILLYQPNGTMVKRFGIREITHPNLVTVDKEGNIFVVDSRTYYVYKYDKDGNYVLKFGGPGSGNGYLDTPIGSCMFSSGRLLVADNRNDRVEMFRTSGEYIRTAAKIDTPRRVATGVRGQLVVKDGNNDIHILPKY</sequence>
<feature type="region of interest" description="Disordered" evidence="1">
    <location>
        <begin position="1"/>
        <end position="43"/>
    </location>
</feature>
<evidence type="ECO:0000313" key="2">
    <source>
        <dbReference type="EMBL" id="CAH1267992.1"/>
    </source>
</evidence>
<dbReference type="EMBL" id="OV696691">
    <property type="protein sequence ID" value="CAH1267992.1"/>
    <property type="molecule type" value="Genomic_DNA"/>
</dbReference>
<dbReference type="SUPFAM" id="SSF101898">
    <property type="entry name" value="NHL repeat"/>
    <property type="match status" value="1"/>
</dbReference>
<feature type="compositionally biased region" description="Polar residues" evidence="1">
    <location>
        <begin position="8"/>
        <end position="33"/>
    </location>
</feature>
<evidence type="ECO:0000313" key="3">
    <source>
        <dbReference type="Proteomes" id="UP000838412"/>
    </source>
</evidence>
<dbReference type="CDD" id="cd05819">
    <property type="entry name" value="NHL"/>
    <property type="match status" value="1"/>
</dbReference>
<keyword evidence="3" id="KW-1185">Reference proteome</keyword>
<dbReference type="GO" id="GO:0000209">
    <property type="term" value="P:protein polyubiquitination"/>
    <property type="evidence" value="ECO:0007669"/>
    <property type="project" value="TreeGrafter"/>
</dbReference>
<accession>A0A8K0EVV4</accession>
<organism evidence="2 3">
    <name type="scientific">Branchiostoma lanceolatum</name>
    <name type="common">Common lancelet</name>
    <name type="synonym">Amphioxus lanceolatum</name>
    <dbReference type="NCBI Taxonomy" id="7740"/>
    <lineage>
        <taxon>Eukaryota</taxon>
        <taxon>Metazoa</taxon>
        <taxon>Chordata</taxon>
        <taxon>Cephalochordata</taxon>
        <taxon>Leptocardii</taxon>
        <taxon>Amphioxiformes</taxon>
        <taxon>Branchiostomatidae</taxon>
        <taxon>Branchiostoma</taxon>
    </lineage>
</organism>
<dbReference type="InterPro" id="IPR011042">
    <property type="entry name" value="6-blade_b-propeller_TolB-like"/>
</dbReference>
<dbReference type="GO" id="GO:0061630">
    <property type="term" value="F:ubiquitin protein ligase activity"/>
    <property type="evidence" value="ECO:0007669"/>
    <property type="project" value="TreeGrafter"/>
</dbReference>
<feature type="compositionally biased region" description="Basic and acidic residues" evidence="1">
    <location>
        <begin position="94"/>
        <end position="110"/>
    </location>
</feature>
<dbReference type="InterPro" id="IPR050952">
    <property type="entry name" value="TRIM-NHL_E3_ligases"/>
</dbReference>
<dbReference type="OrthoDB" id="6043931at2759"/>
<evidence type="ECO:0000256" key="1">
    <source>
        <dbReference type="SAM" id="MobiDB-lite"/>
    </source>
</evidence>
<dbReference type="Gene3D" id="2.120.10.30">
    <property type="entry name" value="TolB, C-terminal domain"/>
    <property type="match status" value="1"/>
</dbReference>
<proteinExistence type="predicted"/>
<name>A0A8K0EVV4_BRALA</name>
<protein>
    <submittedName>
        <fullName evidence="2">TRIM2 protein</fullName>
    </submittedName>
</protein>